<dbReference type="KEGG" id="hro:HELRODRAFT_195024"/>
<evidence type="ECO:0000256" key="2">
    <source>
        <dbReference type="SAM" id="MobiDB-lite"/>
    </source>
</evidence>
<dbReference type="GeneID" id="20213232"/>
<dbReference type="PANTHER" id="PTHR47508">
    <property type="entry name" value="SAM DOMAIN-CONTAINING PROTEIN-RELATED"/>
    <property type="match status" value="1"/>
</dbReference>
<keyword evidence="7" id="KW-1185">Reference proteome</keyword>
<evidence type="ECO:0000259" key="4">
    <source>
        <dbReference type="PROSITE" id="PS50104"/>
    </source>
</evidence>
<dbReference type="EMBL" id="AMQM01009057">
    <property type="status" value="NOT_ANNOTATED_CDS"/>
    <property type="molecule type" value="Genomic_DNA"/>
</dbReference>
<gene>
    <name evidence="6" type="primary">20213232</name>
    <name evidence="5" type="ORF">HELRODRAFT_195024</name>
</gene>
<feature type="compositionally biased region" description="Low complexity" evidence="2">
    <location>
        <begin position="1202"/>
        <end position="1211"/>
    </location>
</feature>
<dbReference type="InterPro" id="IPR000488">
    <property type="entry name" value="Death_dom"/>
</dbReference>
<dbReference type="EMBL" id="KB095918">
    <property type="protein sequence ID" value="ESO09751.1"/>
    <property type="molecule type" value="Genomic_DNA"/>
</dbReference>
<proteinExistence type="predicted"/>
<dbReference type="GO" id="GO:0007165">
    <property type="term" value="P:signal transduction"/>
    <property type="evidence" value="ECO:0007669"/>
    <property type="project" value="InterPro"/>
</dbReference>
<accession>T1FWN7</accession>
<dbReference type="SUPFAM" id="SSF47986">
    <property type="entry name" value="DEATH domain"/>
    <property type="match status" value="1"/>
</dbReference>
<sequence length="1217" mass="137950">MAMECEQVPMEEQVADSVENSFENARNEMVSMHTELLNLQKSLSESWECIQKLRLDLVLDLSSPDLLLANLKISKITASLRSNITNTSELSKIQNEYSQTFSKLLVGLSEEEKASIDDLVLSCIDIADDGIISAFAIPVLAKKRFLEWKKKDKFIDEMINKVHSKCMNSKVGDKIRLDIFTEKLMSMLDDYQLADRHADSLIKLVQLSFGEDGAGPENWPVQSVGLNVVNKFPWTSRPEHVVETMGNVINSVKKYGSANNGTTLATNIQLFILHAFYLDRQSIQTHLKVLDEVTKMFNRCADEDWDCVEEPGKTNIFRVFVLYVMEYFIQAGCQTKAELLKPMYKKVASLRDCGDKEIMALASKLMSDVADVLMEEENVTDMLELYLDGKMDGLGHKLKDMYLNDATPFFPLLSRFSYLLQSAANDSISSTLILFFTEVAKSNPEKLPDDLCDNVVKFLTHQWYYSLALMLLDTVAVTCRRDDVIKHEEKILQCGVKVENAAALVANMLPKLAVDEEKSEKYLQYMSDRCRANMNSLYVGSFVNSMRMIGSTHPHLFAKHKDLLLDIMKHNATHKDLCQAAVNVIEGKSLETVFENINETKSTVKEISENVKQTEKNVKKLETRTSENEKSVKNIKSRVQQNETNIKELKTTVVETKVKVEEIDHKTLSHAPTWSRDVSKLMNQAGDKDWRLFCRRLGYSNDDVKKFATQSDPCMSLLDDWFACHTTREATHAVMRELKEMGRMDAYAVVERVVLNAEEVAGKDEDEEEASVQPVVFLSYQWDKQDEVKLLKRHLEMSGYPCWMDVGQMGGGDKLFQKIDQGMRKVKVVVCCITQKYAESPNCNREVNLALNLNKTMIPLLMDKMEWPPRGGMGPIFGEFLFIRFYKRDKDEIMDGTYWPSSMFTQLLFQIRYQVAPLESLITEDSSYKQWWVPKDQTMKNGGKKSNSNLSANHIEESKQIFISYQWDKQSEVKKLYNALTSHGYHCWLDIMMMGGGVSLYDMIDKGIRGAQLVLSCVTKKYALSANCRREVALSDAIKKPIIPLLFEKEAWPAEGPMGMILTPLQYLNFNQSQNAWDDNFEELIKRIHQIIPPSNNQPIKSAVTAPPTNDVHNNKPSTAAKPTSVNKMIVPRKSSTNQKPAEPQNKLPNEAANSGTALITNAKNAKSPPVPTKPAKIKSEFQFKQPKLTSSINTSPPPSLLPSSSSTSSTAFKHKK</sequence>
<dbReference type="InterPro" id="IPR035897">
    <property type="entry name" value="Toll_tir_struct_dom_sf"/>
</dbReference>
<reference evidence="6" key="3">
    <citation type="submission" date="2015-06" db="UniProtKB">
        <authorList>
            <consortium name="EnsemblMetazoa"/>
        </authorList>
    </citation>
    <scope>IDENTIFICATION</scope>
</reference>
<keyword evidence="1" id="KW-0175">Coiled coil</keyword>
<evidence type="ECO:0000313" key="7">
    <source>
        <dbReference type="Proteomes" id="UP000015101"/>
    </source>
</evidence>
<dbReference type="PANTHER" id="PTHR47508:SF1">
    <property type="entry name" value="NON-SPECIFIC SERINE_THREONINE PROTEIN KINASE"/>
    <property type="match status" value="1"/>
</dbReference>
<organism evidence="6 7">
    <name type="scientific">Helobdella robusta</name>
    <name type="common">Californian leech</name>
    <dbReference type="NCBI Taxonomy" id="6412"/>
    <lineage>
        <taxon>Eukaryota</taxon>
        <taxon>Metazoa</taxon>
        <taxon>Spiralia</taxon>
        <taxon>Lophotrochozoa</taxon>
        <taxon>Annelida</taxon>
        <taxon>Clitellata</taxon>
        <taxon>Hirudinea</taxon>
        <taxon>Rhynchobdellida</taxon>
        <taxon>Glossiphoniidae</taxon>
        <taxon>Helobdella</taxon>
    </lineage>
</organism>
<feature type="domain" description="TIR" evidence="4">
    <location>
        <begin position="772"/>
        <end position="917"/>
    </location>
</feature>
<dbReference type="PROSITE" id="PS50104">
    <property type="entry name" value="TIR"/>
    <property type="match status" value="1"/>
</dbReference>
<feature type="compositionally biased region" description="Polar residues" evidence="2">
    <location>
        <begin position="1152"/>
        <end position="1165"/>
    </location>
</feature>
<feature type="compositionally biased region" description="Polar residues" evidence="2">
    <location>
        <begin position="1107"/>
        <end position="1127"/>
    </location>
</feature>
<dbReference type="PROSITE" id="PS50017">
    <property type="entry name" value="DEATH_DOMAIN"/>
    <property type="match status" value="1"/>
</dbReference>
<dbReference type="Pfam" id="PF13676">
    <property type="entry name" value="TIR_2"/>
    <property type="match status" value="2"/>
</dbReference>
<dbReference type="Gene3D" id="1.20.5.340">
    <property type="match status" value="1"/>
</dbReference>
<dbReference type="RefSeq" id="XP_009012153.1">
    <property type="nucleotide sequence ID" value="XM_009013905.1"/>
</dbReference>
<dbReference type="CTD" id="20213232"/>
<dbReference type="Pfam" id="PF00531">
    <property type="entry name" value="Death"/>
    <property type="match status" value="1"/>
</dbReference>
<reference evidence="5 7" key="2">
    <citation type="journal article" date="2013" name="Nature">
        <title>Insights into bilaterian evolution from three spiralian genomes.</title>
        <authorList>
            <person name="Simakov O."/>
            <person name="Marletaz F."/>
            <person name="Cho S.J."/>
            <person name="Edsinger-Gonzales E."/>
            <person name="Havlak P."/>
            <person name="Hellsten U."/>
            <person name="Kuo D.H."/>
            <person name="Larsson T."/>
            <person name="Lv J."/>
            <person name="Arendt D."/>
            <person name="Savage R."/>
            <person name="Osoegawa K."/>
            <person name="de Jong P."/>
            <person name="Grimwood J."/>
            <person name="Chapman J.A."/>
            <person name="Shapiro H."/>
            <person name="Aerts A."/>
            <person name="Otillar R.P."/>
            <person name="Terry A.Y."/>
            <person name="Boore J.L."/>
            <person name="Grigoriev I.V."/>
            <person name="Lindberg D.R."/>
            <person name="Seaver E.C."/>
            <person name="Weisblat D.A."/>
            <person name="Putnam N.H."/>
            <person name="Rokhsar D.S."/>
        </authorList>
    </citation>
    <scope>NUCLEOTIDE SEQUENCE</scope>
</reference>
<name>T1FWN7_HELRO</name>
<dbReference type="OrthoDB" id="6078042at2759"/>
<dbReference type="InterPro" id="IPR011029">
    <property type="entry name" value="DEATH-like_dom_sf"/>
</dbReference>
<dbReference type="AlphaFoldDB" id="T1FWN7"/>
<evidence type="ECO:0000313" key="5">
    <source>
        <dbReference type="EMBL" id="ESO09751.1"/>
    </source>
</evidence>
<evidence type="ECO:0000256" key="1">
    <source>
        <dbReference type="SAM" id="Coils"/>
    </source>
</evidence>
<dbReference type="Proteomes" id="UP000015101">
    <property type="component" value="Unassembled WGS sequence"/>
</dbReference>
<evidence type="ECO:0000313" key="6">
    <source>
        <dbReference type="EnsemblMetazoa" id="HelroP195024"/>
    </source>
</evidence>
<reference evidence="7" key="1">
    <citation type="submission" date="2012-12" db="EMBL/GenBank/DDBJ databases">
        <authorList>
            <person name="Hellsten U."/>
            <person name="Grimwood J."/>
            <person name="Chapman J.A."/>
            <person name="Shapiro H."/>
            <person name="Aerts A."/>
            <person name="Otillar R.P."/>
            <person name="Terry A.Y."/>
            <person name="Boore J.L."/>
            <person name="Simakov O."/>
            <person name="Marletaz F."/>
            <person name="Cho S.-J."/>
            <person name="Edsinger-Gonzales E."/>
            <person name="Havlak P."/>
            <person name="Kuo D.-H."/>
            <person name="Larsson T."/>
            <person name="Lv J."/>
            <person name="Arendt D."/>
            <person name="Savage R."/>
            <person name="Osoegawa K."/>
            <person name="de Jong P."/>
            <person name="Lindberg D.R."/>
            <person name="Seaver E.C."/>
            <person name="Weisblat D.A."/>
            <person name="Putnam N.H."/>
            <person name="Grigoriev I.V."/>
            <person name="Rokhsar D.S."/>
        </authorList>
    </citation>
    <scope>NUCLEOTIDE SEQUENCE</scope>
</reference>
<dbReference type="OMA" id="ACHTTRE"/>
<dbReference type="InParanoid" id="T1FWN7"/>
<feature type="domain" description="Death" evidence="3">
    <location>
        <begin position="689"/>
        <end position="754"/>
    </location>
</feature>
<dbReference type="Gene3D" id="3.40.50.10140">
    <property type="entry name" value="Toll/interleukin-1 receptor homology (TIR) domain"/>
    <property type="match status" value="2"/>
</dbReference>
<feature type="region of interest" description="Disordered" evidence="2">
    <location>
        <begin position="1096"/>
        <end position="1217"/>
    </location>
</feature>
<dbReference type="SUPFAM" id="SSF52200">
    <property type="entry name" value="Toll/Interleukin receptor TIR domain"/>
    <property type="match status" value="2"/>
</dbReference>
<protein>
    <submittedName>
        <fullName evidence="5 6">Uncharacterized protein</fullName>
    </submittedName>
</protein>
<dbReference type="eggNOG" id="ENOG502S71S">
    <property type="taxonomic scope" value="Eukaryota"/>
</dbReference>
<feature type="coiled-coil region" evidence="1">
    <location>
        <begin position="597"/>
        <end position="652"/>
    </location>
</feature>
<dbReference type="Gene3D" id="1.10.533.10">
    <property type="entry name" value="Death Domain, Fas"/>
    <property type="match status" value="1"/>
</dbReference>
<dbReference type="EnsemblMetazoa" id="HelroT195024">
    <property type="protein sequence ID" value="HelroP195024"/>
    <property type="gene ID" value="HelroG195024"/>
</dbReference>
<evidence type="ECO:0000259" key="3">
    <source>
        <dbReference type="PROSITE" id="PS50017"/>
    </source>
</evidence>
<dbReference type="HOGENOM" id="CLU_269090_0_0_1"/>
<dbReference type="STRING" id="6412.T1FWN7"/>
<dbReference type="InterPro" id="IPR000157">
    <property type="entry name" value="TIR_dom"/>
</dbReference>